<feature type="domain" description="GGDEF" evidence="2">
    <location>
        <begin position="266"/>
        <end position="399"/>
    </location>
</feature>
<name>A0A3D9S3S2_9BACL</name>
<comment type="caution">
    <text evidence="3">The sequence shown here is derived from an EMBL/GenBank/DDBJ whole genome shotgun (WGS) entry which is preliminary data.</text>
</comment>
<keyword evidence="1" id="KW-0472">Membrane</keyword>
<dbReference type="InterPro" id="IPR000160">
    <property type="entry name" value="GGDEF_dom"/>
</dbReference>
<dbReference type="GO" id="GO:0052621">
    <property type="term" value="F:diguanylate cyclase activity"/>
    <property type="evidence" value="ECO:0007669"/>
    <property type="project" value="TreeGrafter"/>
</dbReference>
<feature type="transmembrane region" description="Helical" evidence="1">
    <location>
        <begin position="164"/>
        <end position="181"/>
    </location>
</feature>
<feature type="transmembrane region" description="Helical" evidence="1">
    <location>
        <begin position="77"/>
        <end position="100"/>
    </location>
</feature>
<dbReference type="FunFam" id="3.30.70.270:FF:000001">
    <property type="entry name" value="Diguanylate cyclase domain protein"/>
    <property type="match status" value="1"/>
</dbReference>
<dbReference type="OrthoDB" id="9759607at2"/>
<feature type="transmembrane region" description="Helical" evidence="1">
    <location>
        <begin position="136"/>
        <end position="157"/>
    </location>
</feature>
<protein>
    <submittedName>
        <fullName evidence="3">Diguanylate cyclase</fullName>
    </submittedName>
</protein>
<proteinExistence type="predicted"/>
<dbReference type="Proteomes" id="UP000256304">
    <property type="component" value="Unassembled WGS sequence"/>
</dbReference>
<organism evidence="3 4">
    <name type="scientific">Paenibacillus taihuensis</name>
    <dbReference type="NCBI Taxonomy" id="1156355"/>
    <lineage>
        <taxon>Bacteria</taxon>
        <taxon>Bacillati</taxon>
        <taxon>Bacillota</taxon>
        <taxon>Bacilli</taxon>
        <taxon>Bacillales</taxon>
        <taxon>Paenibacillaceae</taxon>
        <taxon>Paenibacillus</taxon>
    </lineage>
</organism>
<evidence type="ECO:0000259" key="2">
    <source>
        <dbReference type="PROSITE" id="PS50887"/>
    </source>
</evidence>
<dbReference type="InterPro" id="IPR043128">
    <property type="entry name" value="Rev_trsase/Diguanyl_cyclase"/>
</dbReference>
<keyword evidence="1" id="KW-0812">Transmembrane</keyword>
<dbReference type="CDD" id="cd01949">
    <property type="entry name" value="GGDEF"/>
    <property type="match status" value="1"/>
</dbReference>
<dbReference type="NCBIfam" id="TIGR00254">
    <property type="entry name" value="GGDEF"/>
    <property type="match status" value="1"/>
</dbReference>
<dbReference type="GO" id="GO:0005886">
    <property type="term" value="C:plasma membrane"/>
    <property type="evidence" value="ECO:0007669"/>
    <property type="project" value="TreeGrafter"/>
</dbReference>
<accession>A0A3D9S3S2</accession>
<dbReference type="RefSeq" id="WP_116189850.1">
    <property type="nucleotide sequence ID" value="NZ_QTTN01000016.1"/>
</dbReference>
<reference evidence="3 4" key="1">
    <citation type="submission" date="2018-08" db="EMBL/GenBank/DDBJ databases">
        <title>Genomic Encyclopedia of Type Strains, Phase III (KMG-III): the genomes of soil and plant-associated and newly described type strains.</title>
        <authorList>
            <person name="Whitman W."/>
        </authorList>
    </citation>
    <scope>NUCLEOTIDE SEQUENCE [LARGE SCALE GENOMIC DNA]</scope>
    <source>
        <strain evidence="3 4">CGMCC 1.10966</strain>
    </source>
</reference>
<sequence length="409" mass="45957">MEIEKITQAGDFMALLFDMKTITTALGIGYLLSLLVIAAYWRDKQKMNHVKTLFLTSKFMQTAGWFLAVFRGDISDLLSISVANTFMLLGLALEVIALLRIQYAPNPPLVKLYLLITALCIASFQYVYLFDNEEHVRIAVSSIAMAVLLLPVCRVTLDKGASTLMRLSGSFYMLMLVISAYRGVSARHATSWTSLYHPSTYQLISILTIYMALLLSSTCFVLLLKEKASRELVRLASYDDLTDTFNRRTFTVYAEAALDQAAKQRTPVSYLLFDIDQFKQINDTHGHHAGDLVLQNLVEQIKPYLGKDDLFVRYGGDEFGIMLPGHNEAESDELVSAIMQTVRQSAPLVAIPLTYTISVGVITVVPSPRTRLEHLYTSCDKALYRAKRNGRNGMSRSYLHVEQKAEFLV</sequence>
<evidence type="ECO:0000313" key="4">
    <source>
        <dbReference type="Proteomes" id="UP000256304"/>
    </source>
</evidence>
<evidence type="ECO:0000313" key="3">
    <source>
        <dbReference type="EMBL" id="REE83936.1"/>
    </source>
</evidence>
<dbReference type="PANTHER" id="PTHR45138">
    <property type="entry name" value="REGULATORY COMPONENTS OF SENSORY TRANSDUCTION SYSTEM"/>
    <property type="match status" value="1"/>
</dbReference>
<dbReference type="AlphaFoldDB" id="A0A3D9S3S2"/>
<feature type="transmembrane region" description="Helical" evidence="1">
    <location>
        <begin position="22"/>
        <end position="41"/>
    </location>
</feature>
<dbReference type="PANTHER" id="PTHR45138:SF9">
    <property type="entry name" value="DIGUANYLATE CYCLASE DGCM-RELATED"/>
    <property type="match status" value="1"/>
</dbReference>
<dbReference type="EMBL" id="QTTN01000016">
    <property type="protein sequence ID" value="REE83936.1"/>
    <property type="molecule type" value="Genomic_DNA"/>
</dbReference>
<dbReference type="InterPro" id="IPR029787">
    <property type="entry name" value="Nucleotide_cyclase"/>
</dbReference>
<keyword evidence="4" id="KW-1185">Reference proteome</keyword>
<evidence type="ECO:0000256" key="1">
    <source>
        <dbReference type="SAM" id="Phobius"/>
    </source>
</evidence>
<feature type="transmembrane region" description="Helical" evidence="1">
    <location>
        <begin position="201"/>
        <end position="224"/>
    </location>
</feature>
<gene>
    <name evidence="3" type="ORF">A8990_116115</name>
</gene>
<dbReference type="SMART" id="SM00267">
    <property type="entry name" value="GGDEF"/>
    <property type="match status" value="1"/>
</dbReference>
<dbReference type="GO" id="GO:1902201">
    <property type="term" value="P:negative regulation of bacterial-type flagellum-dependent cell motility"/>
    <property type="evidence" value="ECO:0007669"/>
    <property type="project" value="TreeGrafter"/>
</dbReference>
<dbReference type="InterPro" id="IPR050469">
    <property type="entry name" value="Diguanylate_Cyclase"/>
</dbReference>
<dbReference type="GO" id="GO:0043709">
    <property type="term" value="P:cell adhesion involved in single-species biofilm formation"/>
    <property type="evidence" value="ECO:0007669"/>
    <property type="project" value="TreeGrafter"/>
</dbReference>
<dbReference type="PROSITE" id="PS50887">
    <property type="entry name" value="GGDEF"/>
    <property type="match status" value="1"/>
</dbReference>
<dbReference type="Gene3D" id="3.30.70.270">
    <property type="match status" value="1"/>
</dbReference>
<feature type="transmembrane region" description="Helical" evidence="1">
    <location>
        <begin position="112"/>
        <end position="130"/>
    </location>
</feature>
<dbReference type="Pfam" id="PF00990">
    <property type="entry name" value="GGDEF"/>
    <property type="match status" value="1"/>
</dbReference>
<keyword evidence="1" id="KW-1133">Transmembrane helix</keyword>
<feature type="transmembrane region" description="Helical" evidence="1">
    <location>
        <begin position="53"/>
        <end position="71"/>
    </location>
</feature>
<dbReference type="SUPFAM" id="SSF55073">
    <property type="entry name" value="Nucleotide cyclase"/>
    <property type="match status" value="1"/>
</dbReference>